<dbReference type="InterPro" id="IPR036322">
    <property type="entry name" value="WD40_repeat_dom_sf"/>
</dbReference>
<evidence type="ECO:0000313" key="2">
    <source>
        <dbReference type="Proteomes" id="UP000324800"/>
    </source>
</evidence>
<evidence type="ECO:0000313" key="1">
    <source>
        <dbReference type="EMBL" id="KAA6382939.1"/>
    </source>
</evidence>
<dbReference type="EMBL" id="SNRW01006505">
    <property type="protein sequence ID" value="KAA6382939.1"/>
    <property type="molecule type" value="Genomic_DNA"/>
</dbReference>
<dbReference type="SMART" id="SM00320">
    <property type="entry name" value="WD40"/>
    <property type="match status" value="2"/>
</dbReference>
<protein>
    <submittedName>
        <fullName evidence="1">Uncharacterized protein</fullName>
    </submittedName>
</protein>
<dbReference type="InterPro" id="IPR015943">
    <property type="entry name" value="WD40/YVTN_repeat-like_dom_sf"/>
</dbReference>
<dbReference type="Proteomes" id="UP000324800">
    <property type="component" value="Unassembled WGS sequence"/>
</dbReference>
<sequence>MIRSLRPKFERLLYAFNDSHKKVTSITTYLNSSAIVSGGSENLVRLWKYCRDSQQVVATMMEHRMAVTALRVTHDELECVRSGSDDQMLTWFKCVIFSASYTSYPSEANDIDCKLPRDIKVQNKVLDDRHSFNQYVDSARPIDKSIAQCMLHKQHHFACKQRRKLR</sequence>
<dbReference type="InterPro" id="IPR001680">
    <property type="entry name" value="WD40_rpt"/>
</dbReference>
<name>A0A5J4VKS0_9EUKA</name>
<reference evidence="1 2" key="1">
    <citation type="submission" date="2019-03" db="EMBL/GenBank/DDBJ databases">
        <title>Single cell metagenomics reveals metabolic interactions within the superorganism composed of flagellate Streblomastix strix and complex community of Bacteroidetes bacteria on its surface.</title>
        <authorList>
            <person name="Treitli S.C."/>
            <person name="Kolisko M."/>
            <person name="Husnik F."/>
            <person name="Keeling P."/>
            <person name="Hampl V."/>
        </authorList>
    </citation>
    <scope>NUCLEOTIDE SEQUENCE [LARGE SCALE GENOMIC DNA]</scope>
    <source>
        <strain evidence="1">ST1C</strain>
    </source>
</reference>
<gene>
    <name evidence="1" type="ORF">EZS28_021532</name>
</gene>
<dbReference type="SUPFAM" id="SSF50978">
    <property type="entry name" value="WD40 repeat-like"/>
    <property type="match status" value="1"/>
</dbReference>
<dbReference type="OrthoDB" id="17410at2759"/>
<organism evidence="1 2">
    <name type="scientific">Streblomastix strix</name>
    <dbReference type="NCBI Taxonomy" id="222440"/>
    <lineage>
        <taxon>Eukaryota</taxon>
        <taxon>Metamonada</taxon>
        <taxon>Preaxostyla</taxon>
        <taxon>Oxymonadida</taxon>
        <taxon>Streblomastigidae</taxon>
        <taxon>Streblomastix</taxon>
    </lineage>
</organism>
<dbReference type="Gene3D" id="2.130.10.10">
    <property type="entry name" value="YVTN repeat-like/Quinoprotein amine dehydrogenase"/>
    <property type="match status" value="1"/>
</dbReference>
<accession>A0A5J4VKS0</accession>
<comment type="caution">
    <text evidence="1">The sequence shown here is derived from an EMBL/GenBank/DDBJ whole genome shotgun (WGS) entry which is preliminary data.</text>
</comment>
<proteinExistence type="predicted"/>
<dbReference type="AlphaFoldDB" id="A0A5J4VKS0"/>